<comment type="caution">
    <text evidence="1">The sequence shown here is derived from an EMBL/GenBank/DDBJ whole genome shotgun (WGS) entry which is preliminary data.</text>
</comment>
<dbReference type="GO" id="GO:0016787">
    <property type="term" value="F:hydrolase activity"/>
    <property type="evidence" value="ECO:0007669"/>
    <property type="project" value="UniProtKB-KW"/>
</dbReference>
<accession>A0A7W7YIC0</accession>
<dbReference type="Gene3D" id="1.10.3210.10">
    <property type="entry name" value="Hypothetical protein af1432"/>
    <property type="match status" value="1"/>
</dbReference>
<name>A0A7W7YIC0_9BACT</name>
<evidence type="ECO:0000313" key="2">
    <source>
        <dbReference type="Proteomes" id="UP000534294"/>
    </source>
</evidence>
<organism evidence="1 2">
    <name type="scientific">Prosthecobacter dejongeii</name>
    <dbReference type="NCBI Taxonomy" id="48465"/>
    <lineage>
        <taxon>Bacteria</taxon>
        <taxon>Pseudomonadati</taxon>
        <taxon>Verrucomicrobiota</taxon>
        <taxon>Verrucomicrobiia</taxon>
        <taxon>Verrucomicrobiales</taxon>
        <taxon>Verrucomicrobiaceae</taxon>
        <taxon>Prosthecobacter</taxon>
    </lineage>
</organism>
<dbReference type="AlphaFoldDB" id="A0A7W7YIC0"/>
<evidence type="ECO:0000313" key="1">
    <source>
        <dbReference type="EMBL" id="MBB5036435.1"/>
    </source>
</evidence>
<dbReference type="InterPro" id="IPR009218">
    <property type="entry name" value="HD_phosphohydro"/>
</dbReference>
<reference evidence="1 2" key="1">
    <citation type="submission" date="2020-08" db="EMBL/GenBank/DDBJ databases">
        <title>Genomic Encyclopedia of Type Strains, Phase IV (KMG-IV): sequencing the most valuable type-strain genomes for metagenomic binning, comparative biology and taxonomic classification.</title>
        <authorList>
            <person name="Goeker M."/>
        </authorList>
    </citation>
    <scope>NUCLEOTIDE SEQUENCE [LARGE SCALE GENOMIC DNA]</scope>
    <source>
        <strain evidence="1 2">DSM 12251</strain>
    </source>
</reference>
<keyword evidence="1" id="KW-0378">Hydrolase</keyword>
<keyword evidence="2" id="KW-1185">Reference proteome</keyword>
<dbReference type="SUPFAM" id="SSF109604">
    <property type="entry name" value="HD-domain/PDEase-like"/>
    <property type="match status" value="1"/>
</dbReference>
<gene>
    <name evidence="1" type="ORF">HNQ64_000669</name>
</gene>
<dbReference type="EMBL" id="JACHIF010000001">
    <property type="protein sequence ID" value="MBB5036435.1"/>
    <property type="molecule type" value="Genomic_DNA"/>
</dbReference>
<dbReference type="Proteomes" id="UP000534294">
    <property type="component" value="Unassembled WGS sequence"/>
</dbReference>
<dbReference type="PANTHER" id="PTHR21174">
    <property type="match status" value="1"/>
</dbReference>
<protein>
    <submittedName>
        <fullName evidence="1">Putative metal-dependent HD superfamily phosphohydrolase</fullName>
    </submittedName>
</protein>
<proteinExistence type="predicted"/>
<sequence>MRLNEPSPDSDIQLSRWSHLWKAIPAEGDGHSCFGDLVNAYSQPHRHYHNLRHLSECLAELDEVKSLAHDPLALEVALWFHDAVYDSQSSSDNEALSADLAMDALSTGGVASDFIQQVRSLILLTKKHVPDTTQDAALMCDIDLAILGKDEPQFWAYEKAIRQEYVHVPLADYLVGRSRVLQDFLQRPQLYATPHFHERYEAKARRNLSASIACLSAGQIA</sequence>
<dbReference type="PANTHER" id="PTHR21174:SF0">
    <property type="entry name" value="HD PHOSPHOHYDROLASE FAMILY PROTEIN-RELATED"/>
    <property type="match status" value="1"/>
</dbReference>
<dbReference type="PIRSF" id="PIRSF035170">
    <property type="entry name" value="HD_phosphohydro"/>
    <property type="match status" value="1"/>
</dbReference>
<dbReference type="RefSeq" id="WP_184205316.1">
    <property type="nucleotide sequence ID" value="NZ_JACHIF010000001.1"/>
</dbReference>